<dbReference type="EnsemblMetazoa" id="GBRI043736-RA">
    <property type="protein sequence ID" value="GBRI043736-PA"/>
    <property type="gene ID" value="GBRI043736"/>
</dbReference>
<dbReference type="AlphaFoldDB" id="A0A1A9X4C8"/>
<keyword evidence="1" id="KW-0812">Transmembrane</keyword>
<keyword evidence="1" id="KW-1133">Transmembrane helix</keyword>
<protein>
    <submittedName>
        <fullName evidence="2">Uncharacterized protein</fullName>
    </submittedName>
</protein>
<dbReference type="VEuPathDB" id="VectorBase:GBRI043736"/>
<reference evidence="2" key="2">
    <citation type="submission" date="2020-05" db="UniProtKB">
        <authorList>
            <consortium name="EnsemblMetazoa"/>
        </authorList>
    </citation>
    <scope>IDENTIFICATION</scope>
    <source>
        <strain evidence="2">IAEA</strain>
    </source>
</reference>
<evidence type="ECO:0000256" key="1">
    <source>
        <dbReference type="SAM" id="Phobius"/>
    </source>
</evidence>
<reference evidence="3" key="1">
    <citation type="submission" date="2014-03" db="EMBL/GenBank/DDBJ databases">
        <authorList>
            <person name="Aksoy S."/>
            <person name="Warren W."/>
            <person name="Wilson R.K."/>
        </authorList>
    </citation>
    <scope>NUCLEOTIDE SEQUENCE [LARGE SCALE GENOMIC DNA]</scope>
    <source>
        <strain evidence="3">IAEA</strain>
    </source>
</reference>
<evidence type="ECO:0000313" key="3">
    <source>
        <dbReference type="Proteomes" id="UP000091820"/>
    </source>
</evidence>
<dbReference type="Proteomes" id="UP000091820">
    <property type="component" value="Unassembled WGS sequence"/>
</dbReference>
<organism evidence="2 3">
    <name type="scientific">Glossina brevipalpis</name>
    <dbReference type="NCBI Taxonomy" id="37001"/>
    <lineage>
        <taxon>Eukaryota</taxon>
        <taxon>Metazoa</taxon>
        <taxon>Ecdysozoa</taxon>
        <taxon>Arthropoda</taxon>
        <taxon>Hexapoda</taxon>
        <taxon>Insecta</taxon>
        <taxon>Pterygota</taxon>
        <taxon>Neoptera</taxon>
        <taxon>Endopterygota</taxon>
        <taxon>Diptera</taxon>
        <taxon>Brachycera</taxon>
        <taxon>Muscomorpha</taxon>
        <taxon>Hippoboscoidea</taxon>
        <taxon>Glossinidae</taxon>
        <taxon>Glossina</taxon>
    </lineage>
</organism>
<sequence length="109" mass="12556">MHATNVRSMRKISVARGLSLPLEDEFALMPVALGLGLLYSYDTYLYYYKAFLILYLPTIKCGSSQIHKGKPLSSSISFKRDNEKRSVFFPRALKNRVQKFNDTLKLLFN</sequence>
<evidence type="ECO:0000313" key="2">
    <source>
        <dbReference type="EnsemblMetazoa" id="GBRI043736-PA"/>
    </source>
</evidence>
<keyword evidence="1" id="KW-0472">Membrane</keyword>
<name>A0A1A9X4C8_9MUSC</name>
<accession>A0A1A9X4C8</accession>
<keyword evidence="3" id="KW-1185">Reference proteome</keyword>
<feature type="transmembrane region" description="Helical" evidence="1">
    <location>
        <begin position="26"/>
        <end position="47"/>
    </location>
</feature>
<proteinExistence type="predicted"/>